<dbReference type="GO" id="GO:0004315">
    <property type="term" value="F:3-oxoacyl-[acyl-carrier-protein] synthase activity"/>
    <property type="evidence" value="ECO:0007669"/>
    <property type="project" value="UniProtKB-UniRule"/>
</dbReference>
<dbReference type="EC" id="2.3.1.179" evidence="3 11"/>
<evidence type="ECO:0000256" key="11">
    <source>
        <dbReference type="PIRNR" id="PIRNR000447"/>
    </source>
</evidence>
<dbReference type="Pfam" id="PF02801">
    <property type="entry name" value="Ketoacyl-synt_C"/>
    <property type="match status" value="1"/>
</dbReference>
<reference evidence="15 16" key="1">
    <citation type="submission" date="2014-06" db="EMBL/GenBank/DDBJ databases">
        <title>Genome sequence of the intracellular symbiont Blattabacterium cuenoti, strain CPU2 from the wood feeding cockroach Cryptocercus punctulatus.</title>
        <authorList>
            <person name="Kinjo Y."/>
            <person name="Ohkuma M."/>
            <person name="Tokuda G."/>
        </authorList>
    </citation>
    <scope>NUCLEOTIDE SEQUENCE [LARGE SCALE GENOMIC DNA]</scope>
    <source>
        <strain evidence="15 16">CPU2</strain>
    </source>
</reference>
<dbReference type="SMART" id="SM00825">
    <property type="entry name" value="PKS_KS"/>
    <property type="match status" value="1"/>
</dbReference>
<dbReference type="InterPro" id="IPR014030">
    <property type="entry name" value="Ketoacyl_synth_N"/>
</dbReference>
<dbReference type="InterPro" id="IPR020841">
    <property type="entry name" value="PKS_Beta-ketoAc_synthase_dom"/>
</dbReference>
<dbReference type="AlphaFoldDB" id="A0AAD1FRJ2"/>
<dbReference type="Proteomes" id="UP000262607">
    <property type="component" value="Chromosome"/>
</dbReference>
<keyword evidence="5 11" id="KW-0444">Lipid biosynthesis</keyword>
<comment type="catalytic activity">
    <reaction evidence="11">
        <text>(9Z)-hexadecenoyl-[ACP] + malonyl-[ACP] + H(+) = 3-oxo-(11Z)-octadecenoyl-[ACP] + holo-[ACP] + CO2</text>
        <dbReference type="Rhea" id="RHEA:55040"/>
        <dbReference type="Rhea" id="RHEA-COMP:9623"/>
        <dbReference type="Rhea" id="RHEA-COMP:9685"/>
        <dbReference type="Rhea" id="RHEA-COMP:10800"/>
        <dbReference type="Rhea" id="RHEA-COMP:14074"/>
        <dbReference type="ChEBI" id="CHEBI:15378"/>
        <dbReference type="ChEBI" id="CHEBI:16526"/>
        <dbReference type="ChEBI" id="CHEBI:64479"/>
        <dbReference type="ChEBI" id="CHEBI:78449"/>
        <dbReference type="ChEBI" id="CHEBI:83989"/>
        <dbReference type="ChEBI" id="CHEBI:138538"/>
        <dbReference type="EC" id="2.3.1.179"/>
    </reaction>
</comment>
<dbReference type="Pfam" id="PF00109">
    <property type="entry name" value="ketoacyl-synt"/>
    <property type="match status" value="1"/>
</dbReference>
<evidence type="ECO:0000256" key="5">
    <source>
        <dbReference type="ARBA" id="ARBA00022516"/>
    </source>
</evidence>
<sequence length="422" mass="46110">MFMKKLKRVVVTGLGCITPIGNNLEEYWISLINGKSGAEPITYFDTKKYKTKFACELKNYDPNIFFSKKEQKKLDPCAQYGILASSEAVKNSGINFSKEKRERIGVIWSSGIGGLLNLEESISDYVNRGRFPKFSPFFIPKMLIDITAGLISMKYGLHGPNYATVSACASSSNAIVDAYHLICLGKADIMVTGGSEAAITQSGVGGFNALHALSTRNEDYKTASRPFDKDRDGFVLGEGAGCLILEEYKHAKNRNANIYAEIGGVGMSGDAYHITAPHPEGKGIIIAMKVAIKDAGIEYQEVNHINSHGTSTILGDLAEVKAIQKVFHENIYNININSTKSMTGHLLGAAGSIEAIASILPLREKIIPPTINLFQIDKKIDSKINFTPNNAIKKEIKISICNTFGFGGHNVCILFKKIDVKR</sequence>
<evidence type="ECO:0000256" key="12">
    <source>
        <dbReference type="PIRSR" id="PIRSR000447-1"/>
    </source>
</evidence>
<evidence type="ECO:0000256" key="7">
    <source>
        <dbReference type="ARBA" id="ARBA00022832"/>
    </source>
</evidence>
<dbReference type="EMBL" id="AP014610">
    <property type="protein sequence ID" value="BBA18009.1"/>
    <property type="molecule type" value="Genomic_DNA"/>
</dbReference>
<dbReference type="NCBIfam" id="NF005589">
    <property type="entry name" value="PRK07314.1"/>
    <property type="match status" value="1"/>
</dbReference>
<feature type="domain" description="Ketosynthase family 3 (KS3)" evidence="14">
    <location>
        <begin position="6"/>
        <end position="417"/>
    </location>
</feature>
<evidence type="ECO:0000259" key="14">
    <source>
        <dbReference type="PROSITE" id="PS52004"/>
    </source>
</evidence>
<comment type="pathway">
    <text evidence="1 11">Lipid metabolism; fatty acid biosynthesis.</text>
</comment>
<dbReference type="InterPro" id="IPR017568">
    <property type="entry name" value="3-oxoacyl-ACP_synth-2"/>
</dbReference>
<dbReference type="SUPFAM" id="SSF53901">
    <property type="entry name" value="Thiolase-like"/>
    <property type="match status" value="2"/>
</dbReference>
<evidence type="ECO:0000313" key="15">
    <source>
        <dbReference type="EMBL" id="BBA18009.1"/>
    </source>
</evidence>
<dbReference type="NCBIfam" id="TIGR03150">
    <property type="entry name" value="fabF"/>
    <property type="match status" value="1"/>
</dbReference>
<accession>A0AAD1FRJ2</accession>
<dbReference type="PANTHER" id="PTHR11712">
    <property type="entry name" value="POLYKETIDE SYNTHASE-RELATED"/>
    <property type="match status" value="1"/>
</dbReference>
<dbReference type="GO" id="GO:0006633">
    <property type="term" value="P:fatty acid biosynthetic process"/>
    <property type="evidence" value="ECO:0007669"/>
    <property type="project" value="UniProtKB-UniRule"/>
</dbReference>
<comment type="similarity">
    <text evidence="2 11 13">Belongs to the thiolase-like superfamily. Beta-ketoacyl-ACP synthases family.</text>
</comment>
<comment type="function">
    <text evidence="11">Involved in the type II fatty acid elongation cycle. Catalyzes the elongation of a wide range of acyl-ACP by the addition of two carbons from malonyl-ACP to an acyl acceptor. Can efficiently catalyze the conversion of palmitoleoyl-ACP (cis-hexadec-9-enoyl-ACP) to cis-vaccenoyl-ACP (cis-octadec-11-enoyl-ACP), an essential step in the thermal regulation of fatty acid composition.</text>
</comment>
<dbReference type="PANTHER" id="PTHR11712:SF336">
    <property type="entry name" value="3-OXOACYL-[ACYL-CARRIER-PROTEIN] SYNTHASE, MITOCHONDRIAL"/>
    <property type="match status" value="1"/>
</dbReference>
<evidence type="ECO:0000256" key="9">
    <source>
        <dbReference type="ARBA" id="ARBA00023160"/>
    </source>
</evidence>
<dbReference type="Gene3D" id="3.40.47.10">
    <property type="match status" value="1"/>
</dbReference>
<keyword evidence="9 11" id="KW-0275">Fatty acid biosynthesis</keyword>
<evidence type="ECO:0000256" key="6">
    <source>
        <dbReference type="ARBA" id="ARBA00022679"/>
    </source>
</evidence>
<dbReference type="CDD" id="cd00834">
    <property type="entry name" value="KAS_I_II"/>
    <property type="match status" value="1"/>
</dbReference>
<gene>
    <name evidence="15" type="primary">fabF</name>
    <name evidence="15" type="ORF">CPU2_532</name>
</gene>
<dbReference type="PROSITE" id="PS52004">
    <property type="entry name" value="KS3_2"/>
    <property type="match status" value="1"/>
</dbReference>
<evidence type="ECO:0000256" key="2">
    <source>
        <dbReference type="ARBA" id="ARBA00008467"/>
    </source>
</evidence>
<dbReference type="InterPro" id="IPR016039">
    <property type="entry name" value="Thiolase-like"/>
</dbReference>
<name>A0AAD1FRJ2_9FLAO</name>
<protein>
    <recommendedName>
        <fullName evidence="4 11">3-oxoacyl-[acyl-carrier-protein] synthase 2</fullName>
        <ecNumber evidence="3 11">2.3.1.179</ecNumber>
    </recommendedName>
</protein>
<evidence type="ECO:0000256" key="8">
    <source>
        <dbReference type="ARBA" id="ARBA00023098"/>
    </source>
</evidence>
<evidence type="ECO:0000256" key="13">
    <source>
        <dbReference type="RuleBase" id="RU003694"/>
    </source>
</evidence>
<keyword evidence="6 11" id="KW-0808">Transferase</keyword>
<dbReference type="InterPro" id="IPR018201">
    <property type="entry name" value="Ketoacyl_synth_AS"/>
</dbReference>
<keyword evidence="10 11" id="KW-0012">Acyltransferase</keyword>
<dbReference type="InterPro" id="IPR014031">
    <property type="entry name" value="Ketoacyl_synth_C"/>
</dbReference>
<comment type="catalytic activity">
    <reaction evidence="11">
        <text>a fatty acyl-[ACP] + malonyl-[ACP] + H(+) = a 3-oxoacyl-[ACP] + holo-[ACP] + CO2</text>
        <dbReference type="Rhea" id="RHEA:22836"/>
        <dbReference type="Rhea" id="RHEA-COMP:9623"/>
        <dbReference type="Rhea" id="RHEA-COMP:9685"/>
        <dbReference type="Rhea" id="RHEA-COMP:9916"/>
        <dbReference type="Rhea" id="RHEA-COMP:14125"/>
        <dbReference type="ChEBI" id="CHEBI:15378"/>
        <dbReference type="ChEBI" id="CHEBI:16526"/>
        <dbReference type="ChEBI" id="CHEBI:64479"/>
        <dbReference type="ChEBI" id="CHEBI:78449"/>
        <dbReference type="ChEBI" id="CHEBI:78776"/>
        <dbReference type="ChEBI" id="CHEBI:138651"/>
    </reaction>
</comment>
<keyword evidence="8" id="KW-0443">Lipid metabolism</keyword>
<evidence type="ECO:0000256" key="3">
    <source>
        <dbReference type="ARBA" id="ARBA00012356"/>
    </source>
</evidence>
<evidence type="ECO:0000256" key="10">
    <source>
        <dbReference type="ARBA" id="ARBA00023315"/>
    </source>
</evidence>
<evidence type="ECO:0000256" key="1">
    <source>
        <dbReference type="ARBA" id="ARBA00005194"/>
    </source>
</evidence>
<organism evidence="15 16">
    <name type="scientific">Blattabacterium punctulatus CPU2</name>
    <dbReference type="NCBI Taxonomy" id="1457032"/>
    <lineage>
        <taxon>Bacteria</taxon>
        <taxon>Pseudomonadati</taxon>
        <taxon>Bacteroidota</taxon>
        <taxon>Flavobacteriia</taxon>
        <taxon>Flavobacteriales</taxon>
        <taxon>Blattabacteriaceae</taxon>
        <taxon>Blattabacterium</taxon>
    </lineage>
</organism>
<evidence type="ECO:0000256" key="4">
    <source>
        <dbReference type="ARBA" id="ARBA00014657"/>
    </source>
</evidence>
<feature type="active site" description="For beta-ketoacyl synthase activity" evidence="12">
    <location>
        <position position="168"/>
    </location>
</feature>
<keyword evidence="7" id="KW-0276">Fatty acid metabolism</keyword>
<dbReference type="GO" id="GO:0005829">
    <property type="term" value="C:cytosol"/>
    <property type="evidence" value="ECO:0007669"/>
    <property type="project" value="TreeGrafter"/>
</dbReference>
<evidence type="ECO:0000313" key="16">
    <source>
        <dbReference type="Proteomes" id="UP000262607"/>
    </source>
</evidence>
<dbReference type="FunFam" id="3.40.47.10:FF:000009">
    <property type="entry name" value="3-oxoacyl-[acyl-carrier-protein] synthase 2"/>
    <property type="match status" value="1"/>
</dbReference>
<dbReference type="PIRSF" id="PIRSF000447">
    <property type="entry name" value="KAS_II"/>
    <property type="match status" value="1"/>
</dbReference>
<dbReference type="PROSITE" id="PS00606">
    <property type="entry name" value="KS3_1"/>
    <property type="match status" value="1"/>
</dbReference>
<dbReference type="InterPro" id="IPR000794">
    <property type="entry name" value="Beta-ketoacyl_synthase"/>
</dbReference>
<proteinExistence type="inferred from homology"/>